<dbReference type="RefSeq" id="WP_386667702.1">
    <property type="nucleotide sequence ID" value="NZ_JBHLTG010000002.1"/>
</dbReference>
<gene>
    <name evidence="2" type="ORF">ACFFGH_09765</name>
</gene>
<dbReference type="EMBL" id="JBHLTG010000002">
    <property type="protein sequence ID" value="MFC0678126.1"/>
    <property type="molecule type" value="Genomic_DNA"/>
</dbReference>
<feature type="domain" description="Aminoglycoside phosphotransferase" evidence="1">
    <location>
        <begin position="56"/>
        <end position="268"/>
    </location>
</feature>
<proteinExistence type="predicted"/>
<dbReference type="InterPro" id="IPR002575">
    <property type="entry name" value="Aminoglycoside_PTrfase"/>
</dbReference>
<dbReference type="SUPFAM" id="SSF56112">
    <property type="entry name" value="Protein kinase-like (PK-like)"/>
    <property type="match status" value="1"/>
</dbReference>
<accession>A0ABV6RMB2</accession>
<dbReference type="InterPro" id="IPR011009">
    <property type="entry name" value="Kinase-like_dom_sf"/>
</dbReference>
<sequence>MLPLSEIQRISGTVDEQWRSPVADVVAECWGLPAGTARWLRSSATHVFVVPGTSDGSRQHTFLRFAPEGAPAASRLAASAELMAGWARRGIRVVEPVPSVTGARAERVTTPIGRMVAMLVPAAEGDELAVDGLTEALASEWGAALAVLHRDGGTPAQLFAVRDQPNPRELSQGDPEFARACAAIVAAVERLDPRVHSRGTCHGDFELDNLRFGAAGLTFFDADEAHVGWHAGDVALAVRDLTGVTLGAVPRPVLLDAFLAGYRSVRAFSGHDERSLPLHSAAVSAHLVIDLRRALAAEPDDDGTDSLPELRAHLLEHLEWHHRRVLEWRA</sequence>
<dbReference type="Proteomes" id="UP001589896">
    <property type="component" value="Unassembled WGS sequence"/>
</dbReference>
<comment type="caution">
    <text evidence="2">The sequence shown here is derived from an EMBL/GenBank/DDBJ whole genome shotgun (WGS) entry which is preliminary data.</text>
</comment>
<evidence type="ECO:0000313" key="2">
    <source>
        <dbReference type="EMBL" id="MFC0678126.1"/>
    </source>
</evidence>
<organism evidence="2 3">
    <name type="scientific">Lysobacter korlensis</name>
    <dbReference type="NCBI Taxonomy" id="553636"/>
    <lineage>
        <taxon>Bacteria</taxon>
        <taxon>Pseudomonadati</taxon>
        <taxon>Pseudomonadota</taxon>
        <taxon>Gammaproteobacteria</taxon>
        <taxon>Lysobacterales</taxon>
        <taxon>Lysobacteraceae</taxon>
        <taxon>Lysobacter</taxon>
    </lineage>
</organism>
<name>A0ABV6RMB2_9GAMM</name>
<protein>
    <submittedName>
        <fullName evidence="2">Phosphotransferase enzyme family protein</fullName>
    </submittedName>
</protein>
<dbReference type="Gene3D" id="3.90.1200.10">
    <property type="match status" value="1"/>
</dbReference>
<reference evidence="2 3" key="1">
    <citation type="submission" date="2024-09" db="EMBL/GenBank/DDBJ databases">
        <authorList>
            <person name="Sun Q."/>
            <person name="Mori K."/>
        </authorList>
    </citation>
    <scope>NUCLEOTIDE SEQUENCE [LARGE SCALE GENOMIC DNA]</scope>
    <source>
        <strain evidence="2 3">KCTC 23076</strain>
    </source>
</reference>
<keyword evidence="3" id="KW-1185">Reference proteome</keyword>
<evidence type="ECO:0000313" key="3">
    <source>
        <dbReference type="Proteomes" id="UP001589896"/>
    </source>
</evidence>
<evidence type="ECO:0000259" key="1">
    <source>
        <dbReference type="Pfam" id="PF01636"/>
    </source>
</evidence>
<dbReference type="Pfam" id="PF01636">
    <property type="entry name" value="APH"/>
    <property type="match status" value="1"/>
</dbReference>